<dbReference type="Proteomes" id="UP000198851">
    <property type="component" value="Unassembled WGS sequence"/>
</dbReference>
<sequence>MNEERLTYSGGLSAMMDRYEGRRDPFDFGPESLPSLDTDLDAMRSQVVPESATVRQPDAPNTSWARKRRQIAEEFVGNSQLCFLNAQLISNLRKRSYPDIAPALFRRLWAEESAHLLEHLSLRWQVSSIQTFAEHGDTPAQREAGHAFRMLFGVMKLYEFERTFSGLGPKQDFGFGKRKRVRLPLDMEPFSLKSGGLDINLLAPVWELAVSDPVMAPLADALMSELNRESGGVFRRIDIMRQKRLRQETRK</sequence>
<proteinExistence type="predicted"/>
<gene>
    <name evidence="1" type="ORF">SAMN04488036_101328</name>
</gene>
<name>A0A1I4AFB8_9RHOB</name>
<dbReference type="STRING" id="1280847.SAMN04488036_101328"/>
<evidence type="ECO:0000313" key="1">
    <source>
        <dbReference type="EMBL" id="SFK54641.1"/>
    </source>
</evidence>
<dbReference type="EMBL" id="FOSZ01000001">
    <property type="protein sequence ID" value="SFK54641.1"/>
    <property type="molecule type" value="Genomic_DNA"/>
</dbReference>
<organism evidence="1 2">
    <name type="scientific">Shimia haliotis</name>
    <dbReference type="NCBI Taxonomy" id="1280847"/>
    <lineage>
        <taxon>Bacteria</taxon>
        <taxon>Pseudomonadati</taxon>
        <taxon>Pseudomonadota</taxon>
        <taxon>Alphaproteobacteria</taxon>
        <taxon>Rhodobacterales</taxon>
        <taxon>Roseobacteraceae</taxon>
    </lineage>
</organism>
<accession>A0A1I4AFB8</accession>
<dbReference type="AlphaFoldDB" id="A0A1I4AFB8"/>
<protein>
    <submittedName>
        <fullName evidence="1">Uncharacterized protein</fullName>
    </submittedName>
</protein>
<evidence type="ECO:0000313" key="2">
    <source>
        <dbReference type="Proteomes" id="UP000198851"/>
    </source>
</evidence>
<dbReference type="RefSeq" id="WP_093319441.1">
    <property type="nucleotide sequence ID" value="NZ_FOSZ01000001.1"/>
</dbReference>
<dbReference type="OrthoDB" id="7834507at2"/>
<keyword evidence="2" id="KW-1185">Reference proteome</keyword>
<reference evidence="2" key="1">
    <citation type="submission" date="2016-10" db="EMBL/GenBank/DDBJ databases">
        <authorList>
            <person name="Varghese N."/>
            <person name="Submissions S."/>
        </authorList>
    </citation>
    <scope>NUCLEOTIDE SEQUENCE [LARGE SCALE GENOMIC DNA]</scope>
    <source>
        <strain evidence="2">DSM 28453</strain>
    </source>
</reference>